<dbReference type="InterPro" id="IPR042302">
    <property type="entry name" value="E1_FCCH_sf"/>
</dbReference>
<dbReference type="Pfam" id="PF09343">
    <property type="entry name" value="DUF2460"/>
    <property type="match status" value="1"/>
</dbReference>
<protein>
    <recommendedName>
        <fullName evidence="1">DUF2460 domain-containing protein</fullName>
    </recommendedName>
</protein>
<dbReference type="KEGG" id="pmui:G4G71_11195"/>
<dbReference type="Proteomes" id="UP000502549">
    <property type="component" value="Chromosome"/>
</dbReference>
<sequence length="288" mass="30823">MGEFLEERLAENIDYGSGFGSSYAVDTVQTAGGNEYRSLKHPFIKASMTIEFERQTNFIISEILDLNNRAGGTFRGFRAMHPADYSTKNYREPPTAFDQPMVLVNPTVPGVYQLMRWYGDSSDASCIRRRIRKPVAGTVKVGVHGAAFPTAQWSVDNTTGIVTMAGNKNGTITNITKGSTTTITVANSMAVGESVLIANVVGMTQINGMRAPITAASGTSVTVAINSTGFSDYVSGGALNTAPQTGESVTAGSEFDIPMRFSADLSSRFSNWDTIDAGSIDLLEILNP</sequence>
<dbReference type="EMBL" id="CP048833">
    <property type="protein sequence ID" value="QJP08411.1"/>
    <property type="molecule type" value="Genomic_DNA"/>
</dbReference>
<dbReference type="RefSeq" id="WP_169937644.1">
    <property type="nucleotide sequence ID" value="NZ_CP048833.1"/>
</dbReference>
<dbReference type="Gene3D" id="2.40.30.180">
    <property type="entry name" value="Ubiquitin-activating enzyme E1, FCCH domain"/>
    <property type="match status" value="1"/>
</dbReference>
<accession>A0A7Z3BKH0</accession>
<gene>
    <name evidence="2" type="ORF">G4G71_11195</name>
</gene>
<reference evidence="2 3" key="1">
    <citation type="submission" date="2020-02" db="EMBL/GenBank/DDBJ databases">
        <title>Complete genome sequence of Pseudomonas multiresinivorans ORNL1.</title>
        <authorList>
            <person name="Podar M."/>
        </authorList>
    </citation>
    <scope>NUCLEOTIDE SEQUENCE [LARGE SCALE GENOMIC DNA]</scope>
    <source>
        <strain evidence="3">populi</strain>
    </source>
</reference>
<feature type="domain" description="DUF2460" evidence="1">
    <location>
        <begin position="8"/>
        <end position="168"/>
    </location>
</feature>
<dbReference type="AlphaFoldDB" id="A0A7Z3BKH0"/>
<dbReference type="InterPro" id="IPR011740">
    <property type="entry name" value="DUF2460"/>
</dbReference>
<organism evidence="2 3">
    <name type="scientific">Pseudomonas multiresinivorans</name>
    <dbReference type="NCBI Taxonomy" id="95301"/>
    <lineage>
        <taxon>Bacteria</taxon>
        <taxon>Pseudomonadati</taxon>
        <taxon>Pseudomonadota</taxon>
        <taxon>Gammaproteobacteria</taxon>
        <taxon>Pseudomonadales</taxon>
        <taxon>Pseudomonadaceae</taxon>
        <taxon>Pseudomonas</taxon>
    </lineage>
</organism>
<keyword evidence="3" id="KW-1185">Reference proteome</keyword>
<name>A0A7Z3BKH0_9PSED</name>
<evidence type="ECO:0000313" key="3">
    <source>
        <dbReference type="Proteomes" id="UP000502549"/>
    </source>
</evidence>
<proteinExistence type="predicted"/>
<evidence type="ECO:0000259" key="1">
    <source>
        <dbReference type="Pfam" id="PF09343"/>
    </source>
</evidence>
<evidence type="ECO:0000313" key="2">
    <source>
        <dbReference type="EMBL" id="QJP08411.1"/>
    </source>
</evidence>